<feature type="transmembrane region" description="Helical" evidence="10">
    <location>
        <begin position="283"/>
        <end position="302"/>
    </location>
</feature>
<evidence type="ECO:0000313" key="11">
    <source>
        <dbReference type="EMBL" id="SFU50060.1"/>
    </source>
</evidence>
<dbReference type="Proteomes" id="UP000198693">
    <property type="component" value="Unassembled WGS sequence"/>
</dbReference>
<feature type="transmembrane region" description="Helical" evidence="10">
    <location>
        <begin position="314"/>
        <end position="332"/>
    </location>
</feature>
<keyword evidence="9" id="KW-0407">Ion channel</keyword>
<name>A0A1I7GNP1_9GAMM</name>
<keyword evidence="12" id="KW-1185">Reference proteome</keyword>
<dbReference type="PRINTS" id="PR00762">
    <property type="entry name" value="CLCHANNEL"/>
</dbReference>
<dbReference type="STRING" id="463301.SAMN04487955_103138"/>
<dbReference type="GO" id="GO:0005254">
    <property type="term" value="F:chloride channel activity"/>
    <property type="evidence" value="ECO:0007669"/>
    <property type="project" value="UniProtKB-KW"/>
</dbReference>
<keyword evidence="5" id="KW-0406">Ion transport</keyword>
<keyword evidence="8" id="KW-0868">Chloride</keyword>
<keyword evidence="2" id="KW-0813">Transport</keyword>
<dbReference type="Gene3D" id="1.10.3080.10">
    <property type="entry name" value="Clc chloride channel"/>
    <property type="match status" value="1"/>
</dbReference>
<evidence type="ECO:0000256" key="3">
    <source>
        <dbReference type="ARBA" id="ARBA00022692"/>
    </source>
</evidence>
<keyword evidence="6 10" id="KW-0472">Membrane</keyword>
<evidence type="ECO:0000256" key="5">
    <source>
        <dbReference type="ARBA" id="ARBA00023065"/>
    </source>
</evidence>
<dbReference type="InterPro" id="IPR050368">
    <property type="entry name" value="ClC-type_chloride_channel"/>
</dbReference>
<dbReference type="PANTHER" id="PTHR43427">
    <property type="entry name" value="CHLORIDE CHANNEL PROTEIN CLC-E"/>
    <property type="match status" value="1"/>
</dbReference>
<feature type="transmembrane region" description="Helical" evidence="10">
    <location>
        <begin position="414"/>
        <end position="436"/>
    </location>
</feature>
<sequence>MAKVALPGDNRGGTYTDDYDTQELGGLTNPRSIAKTRMNRILSVPRFSLPDLSLEAFRRQLANVDALPQLCLLGVMSGLITGGLMVGFRLLLEVGAMIFMPAGDPEAFEGLPALGRAVMPVIAVAVIGSLLWRQPAAARKLGVAHVIERLTYHQGRFPLRNWLNQWWVGVVSVLGGLSAGREGPAIHLGAAASSGVGERLRLPHNSLRVLVACGTAAGIAASFNTPIAGVIFAMEVVMMEYTIAGFMPVILASSMGAVVAQLVYGPEPAFQVPTVSLGSMANLPWIVVTALLIGLLAGLFIHVAKTKWIADLPVWLRLTLVAVATAGVAWWYPEVQGIGYDSLAASLTGELAIDVLLVLVVAKLLLTALTVASGIPIGIIGPVLVVGAAAGALMGMAGSWMWPGNAADPGFYAMLGMAAMMGAVLQAPLGALMALLELTHNPNIILPGMLAVVVSGLTSRQLCRCDGYFISVTRHGLHPLQQPLMQALSRVSVPAVMERSLVRTVRMVTHEQARTLLEAKPVWILIERSRDDKPTLALKAADLARFLMEHTLPPEGEEGEMIDLLEIPGLRLDMAPIHLQATLSEAFSRLNDQSLDALYVEHGYRPKQKRISGIITRGAIERYYRFNDRSPDSDSPS</sequence>
<dbReference type="InterPro" id="IPR001807">
    <property type="entry name" value="ClC"/>
</dbReference>
<evidence type="ECO:0000256" key="1">
    <source>
        <dbReference type="ARBA" id="ARBA00004141"/>
    </source>
</evidence>
<evidence type="ECO:0000313" key="12">
    <source>
        <dbReference type="Proteomes" id="UP000198693"/>
    </source>
</evidence>
<feature type="transmembrane region" description="Helical" evidence="10">
    <location>
        <begin position="352"/>
        <end position="372"/>
    </location>
</feature>
<evidence type="ECO:0000256" key="8">
    <source>
        <dbReference type="ARBA" id="ARBA00023214"/>
    </source>
</evidence>
<accession>A0A1I7GNP1</accession>
<protein>
    <submittedName>
        <fullName evidence="11">H+/Cl-antiporter ClcA</fullName>
    </submittedName>
</protein>
<evidence type="ECO:0000256" key="9">
    <source>
        <dbReference type="ARBA" id="ARBA00023303"/>
    </source>
</evidence>
<dbReference type="Pfam" id="PF00654">
    <property type="entry name" value="Voltage_CLC"/>
    <property type="match status" value="1"/>
</dbReference>
<dbReference type="AlphaFoldDB" id="A0A1I7GNP1"/>
<evidence type="ECO:0000256" key="4">
    <source>
        <dbReference type="ARBA" id="ARBA00022989"/>
    </source>
</evidence>
<proteinExistence type="predicted"/>
<feature type="transmembrane region" description="Helical" evidence="10">
    <location>
        <begin position="67"/>
        <end position="92"/>
    </location>
</feature>
<evidence type="ECO:0000256" key="2">
    <source>
        <dbReference type="ARBA" id="ARBA00022448"/>
    </source>
</evidence>
<keyword evidence="3 10" id="KW-0812">Transmembrane</keyword>
<dbReference type="CDD" id="cd00400">
    <property type="entry name" value="Voltage_gated_ClC"/>
    <property type="match status" value="1"/>
</dbReference>
<dbReference type="GO" id="GO:0034707">
    <property type="term" value="C:chloride channel complex"/>
    <property type="evidence" value="ECO:0007669"/>
    <property type="project" value="UniProtKB-KW"/>
</dbReference>
<organism evidence="11 12">
    <name type="scientific">Halomonas korlensis</name>
    <dbReference type="NCBI Taxonomy" id="463301"/>
    <lineage>
        <taxon>Bacteria</taxon>
        <taxon>Pseudomonadati</taxon>
        <taxon>Pseudomonadota</taxon>
        <taxon>Gammaproteobacteria</taxon>
        <taxon>Oceanospirillales</taxon>
        <taxon>Halomonadaceae</taxon>
        <taxon>Halomonas</taxon>
    </lineage>
</organism>
<feature type="transmembrane region" description="Helical" evidence="10">
    <location>
        <begin position="113"/>
        <end position="132"/>
    </location>
</feature>
<comment type="subcellular location">
    <subcellularLocation>
        <location evidence="1">Membrane</location>
        <topology evidence="1">Multi-pass membrane protein</topology>
    </subcellularLocation>
</comment>
<keyword evidence="4 10" id="KW-1133">Transmembrane helix</keyword>
<feature type="transmembrane region" description="Helical" evidence="10">
    <location>
        <begin position="241"/>
        <end position="263"/>
    </location>
</feature>
<evidence type="ECO:0000256" key="7">
    <source>
        <dbReference type="ARBA" id="ARBA00023173"/>
    </source>
</evidence>
<gene>
    <name evidence="11" type="ORF">SAMN04487955_103138</name>
</gene>
<dbReference type="EMBL" id="FPBP01000003">
    <property type="protein sequence ID" value="SFU50060.1"/>
    <property type="molecule type" value="Genomic_DNA"/>
</dbReference>
<keyword evidence="7" id="KW-0869">Chloride channel</keyword>
<evidence type="ECO:0000256" key="6">
    <source>
        <dbReference type="ARBA" id="ARBA00023136"/>
    </source>
</evidence>
<dbReference type="SUPFAM" id="SSF81340">
    <property type="entry name" value="Clc chloride channel"/>
    <property type="match status" value="1"/>
</dbReference>
<dbReference type="InterPro" id="IPR014743">
    <property type="entry name" value="Cl-channel_core"/>
</dbReference>
<feature type="transmembrane region" description="Helical" evidence="10">
    <location>
        <begin position="379"/>
        <end position="402"/>
    </location>
</feature>
<reference evidence="12" key="1">
    <citation type="submission" date="2016-10" db="EMBL/GenBank/DDBJ databases">
        <authorList>
            <person name="Varghese N."/>
            <person name="Submissions S."/>
        </authorList>
    </citation>
    <scope>NUCLEOTIDE SEQUENCE [LARGE SCALE GENOMIC DNA]</scope>
    <source>
        <strain evidence="12">CGMCC 1.6981</strain>
    </source>
</reference>
<evidence type="ECO:0000256" key="10">
    <source>
        <dbReference type="SAM" id="Phobius"/>
    </source>
</evidence>
<dbReference type="PANTHER" id="PTHR43427:SF6">
    <property type="entry name" value="CHLORIDE CHANNEL PROTEIN CLC-E"/>
    <property type="match status" value="1"/>
</dbReference>